<dbReference type="EMBL" id="QJTK01000001">
    <property type="protein sequence ID" value="PYF13036.1"/>
    <property type="molecule type" value="Genomic_DNA"/>
</dbReference>
<dbReference type="OrthoDB" id="7689912at2"/>
<gene>
    <name evidence="1" type="ORF">C8J30_101421</name>
</gene>
<proteinExistence type="predicted"/>
<sequence>MRRSVLAAACLAASPALSEEIHPDRAFVLNCDFGRSCISDGCGEEDYKVTLEVEGAQARFRDHQVTLNMTGGYDPASGQMSFTSEPSDGSSYFVTDFGNAGAVLSIHTQSEGRPIVIAFDGRCEEVQ</sequence>
<dbReference type="Proteomes" id="UP000247727">
    <property type="component" value="Unassembled WGS sequence"/>
</dbReference>
<organism evidence="1 2">
    <name type="scientific">Rhodobacter viridis</name>
    <dbReference type="NCBI Taxonomy" id="1054202"/>
    <lineage>
        <taxon>Bacteria</taxon>
        <taxon>Pseudomonadati</taxon>
        <taxon>Pseudomonadota</taxon>
        <taxon>Alphaproteobacteria</taxon>
        <taxon>Rhodobacterales</taxon>
        <taxon>Rhodobacter group</taxon>
        <taxon>Rhodobacter</taxon>
    </lineage>
</organism>
<dbReference type="AlphaFoldDB" id="A0A318U637"/>
<protein>
    <submittedName>
        <fullName evidence="1">Uncharacterized protein</fullName>
    </submittedName>
</protein>
<evidence type="ECO:0000313" key="1">
    <source>
        <dbReference type="EMBL" id="PYF13036.1"/>
    </source>
</evidence>
<reference evidence="1 2" key="1">
    <citation type="submission" date="2018-06" db="EMBL/GenBank/DDBJ databases">
        <title>Genomic Encyclopedia of Type Strains, Phase III (KMG-III): the genomes of soil and plant-associated and newly described type strains.</title>
        <authorList>
            <person name="Whitman W."/>
        </authorList>
    </citation>
    <scope>NUCLEOTIDE SEQUENCE [LARGE SCALE GENOMIC DNA]</scope>
    <source>
        <strain evidence="1 2">JA737</strain>
    </source>
</reference>
<dbReference type="RefSeq" id="WP_110804048.1">
    <property type="nucleotide sequence ID" value="NZ_QJTK01000001.1"/>
</dbReference>
<accession>A0A318U637</accession>
<evidence type="ECO:0000313" key="2">
    <source>
        <dbReference type="Proteomes" id="UP000247727"/>
    </source>
</evidence>
<comment type="caution">
    <text evidence="1">The sequence shown here is derived from an EMBL/GenBank/DDBJ whole genome shotgun (WGS) entry which is preliminary data.</text>
</comment>
<name>A0A318U637_9RHOB</name>
<keyword evidence="2" id="KW-1185">Reference proteome</keyword>